<comment type="caution">
    <text evidence="3">The sequence shown here is derived from an EMBL/GenBank/DDBJ whole genome shotgun (WGS) entry which is preliminary data.</text>
</comment>
<dbReference type="Proteomes" id="UP001298681">
    <property type="component" value="Unassembled WGS sequence"/>
</dbReference>
<dbReference type="Pfam" id="PF07786">
    <property type="entry name" value="HGSNAT_cat"/>
    <property type="match status" value="1"/>
</dbReference>
<proteinExistence type="predicted"/>
<accession>A0ABS9MKH3</accession>
<feature type="transmembrane region" description="Helical" evidence="1">
    <location>
        <begin position="79"/>
        <end position="96"/>
    </location>
</feature>
<feature type="transmembrane region" description="Helical" evidence="1">
    <location>
        <begin position="229"/>
        <end position="253"/>
    </location>
</feature>
<keyword evidence="1" id="KW-0472">Membrane</keyword>
<feature type="transmembrane region" description="Helical" evidence="1">
    <location>
        <begin position="45"/>
        <end position="67"/>
    </location>
</feature>
<evidence type="ECO:0000313" key="3">
    <source>
        <dbReference type="EMBL" id="MCG4611306.1"/>
    </source>
</evidence>
<evidence type="ECO:0000259" key="2">
    <source>
        <dbReference type="Pfam" id="PF07786"/>
    </source>
</evidence>
<keyword evidence="1" id="KW-0812">Transmembrane</keyword>
<keyword evidence="4" id="KW-1185">Reference proteome</keyword>
<name>A0ABS9MKH3_9FIRM</name>
<reference evidence="3 4" key="1">
    <citation type="submission" date="2022-01" db="EMBL/GenBank/DDBJ databases">
        <title>Collection of gut derived symbiotic bacterial strains cultured from healthy donors.</title>
        <authorList>
            <person name="Lin H."/>
            <person name="Kohout C."/>
            <person name="Waligurski E."/>
            <person name="Pamer E.G."/>
        </authorList>
    </citation>
    <scope>NUCLEOTIDE SEQUENCE [LARGE SCALE GENOMIC DNA]</scope>
    <source>
        <strain evidence="3 4">DFI.7.58</strain>
    </source>
</reference>
<feature type="domain" description="Heparan-alpha-glucosaminide N-acetyltransferase catalytic" evidence="2">
    <location>
        <begin position="10"/>
        <end position="240"/>
    </location>
</feature>
<keyword evidence="1" id="KW-1133">Transmembrane helix</keyword>
<feature type="transmembrane region" description="Helical" evidence="1">
    <location>
        <begin position="190"/>
        <end position="208"/>
    </location>
</feature>
<dbReference type="RefSeq" id="WP_237966961.1">
    <property type="nucleotide sequence ID" value="NZ_JAKNHQ010000014.1"/>
</dbReference>
<feature type="transmembrane region" description="Helical" evidence="1">
    <location>
        <begin position="20"/>
        <end position="39"/>
    </location>
</feature>
<dbReference type="EMBL" id="JAKNHQ010000014">
    <property type="protein sequence ID" value="MCG4611306.1"/>
    <property type="molecule type" value="Genomic_DNA"/>
</dbReference>
<evidence type="ECO:0000256" key="1">
    <source>
        <dbReference type="SAM" id="Phobius"/>
    </source>
</evidence>
<sequence length="257" mass="29112">MEQTERATKRIHLMDELRGFAVFCMVFYHAFYTLAYLFNLEFGKALLNFFMPAEPWFAGLFILIAGISSNLSHSNLLRGLKLAGIAAVVTLVTWLVVPAERILFGILHFLAICMILFGLIQPHLHRKRPFTWIPTILCALLYLCTRQVGSRLLGIGPICIPLPDVLYATDWLAPLGFHSPNFFSADYFPLLPWIFVFFAGTSIGRLAVEGRFPAFAYRSRVPFLSWLGRHALVIYVVHQPVIYGISWLVTMILSSVS</sequence>
<dbReference type="InterPro" id="IPR012429">
    <property type="entry name" value="HGSNAT_cat"/>
</dbReference>
<gene>
    <name evidence="3" type="ORF">L0P57_10235</name>
</gene>
<evidence type="ECO:0000313" key="4">
    <source>
        <dbReference type="Proteomes" id="UP001298681"/>
    </source>
</evidence>
<protein>
    <submittedName>
        <fullName evidence="3">DUF1624 domain-containing protein</fullName>
    </submittedName>
</protein>
<organism evidence="3 4">
    <name type="scientific">Anaeromassilibacillus senegalensis</name>
    <dbReference type="NCBI Taxonomy" id="1673717"/>
    <lineage>
        <taxon>Bacteria</taxon>
        <taxon>Bacillati</taxon>
        <taxon>Bacillota</taxon>
        <taxon>Clostridia</taxon>
        <taxon>Eubacteriales</taxon>
        <taxon>Acutalibacteraceae</taxon>
        <taxon>Anaeromassilibacillus</taxon>
    </lineage>
</organism>
<feature type="transmembrane region" description="Helical" evidence="1">
    <location>
        <begin position="102"/>
        <end position="120"/>
    </location>
</feature>